<reference evidence="1" key="1">
    <citation type="journal article" date="2021" name="Environ. Microbiol.">
        <title>Gene family expansions and transcriptome signatures uncover fungal adaptations to wood decay.</title>
        <authorList>
            <person name="Hage H."/>
            <person name="Miyauchi S."/>
            <person name="Viragh M."/>
            <person name="Drula E."/>
            <person name="Min B."/>
            <person name="Chaduli D."/>
            <person name="Navarro D."/>
            <person name="Favel A."/>
            <person name="Norest M."/>
            <person name="Lesage-Meessen L."/>
            <person name="Balint B."/>
            <person name="Merenyi Z."/>
            <person name="de Eugenio L."/>
            <person name="Morin E."/>
            <person name="Martinez A.T."/>
            <person name="Baldrian P."/>
            <person name="Stursova M."/>
            <person name="Martinez M.J."/>
            <person name="Novotny C."/>
            <person name="Magnuson J.K."/>
            <person name="Spatafora J.W."/>
            <person name="Maurice S."/>
            <person name="Pangilinan J."/>
            <person name="Andreopoulos W."/>
            <person name="LaButti K."/>
            <person name="Hundley H."/>
            <person name="Na H."/>
            <person name="Kuo A."/>
            <person name="Barry K."/>
            <person name="Lipzen A."/>
            <person name="Henrissat B."/>
            <person name="Riley R."/>
            <person name="Ahrendt S."/>
            <person name="Nagy L.G."/>
            <person name="Grigoriev I.V."/>
            <person name="Martin F."/>
            <person name="Rosso M.N."/>
        </authorList>
    </citation>
    <scope>NUCLEOTIDE SEQUENCE</scope>
    <source>
        <strain evidence="1">CBS 384.51</strain>
    </source>
</reference>
<name>A0ACB8U0Z9_9APHY</name>
<proteinExistence type="predicted"/>
<protein>
    <submittedName>
        <fullName evidence="1">P-loop containing nucleoside triphosphate hydrolase protein</fullName>
    </submittedName>
</protein>
<keyword evidence="1" id="KW-0378">Hydrolase</keyword>
<sequence length="2334" mass="260573">MSRRNCRFFNTPSGCRRSDCRFEHVTASGEGSSPPCEPDASGSTASSPMPNGTCSFYWKTGNCTRGFQCRYKHDVCPELRRQTQTPSTSTSDGASMLTSFLTPAGLARLSGVGSDALFSPNPKARTPSEVHNALKRFLYDDYQFRHALDAYAFLNLINSATSNNSSWNTEDGQLLLSAIAKGNGLKRIHDILTWDKVSARANYDNSVLSFQRGYIALFQASSSSYHRYSLRINTYLKHNSTLYMAFMEHFDSASEKIQQCMENTITVYKMFSDGSPASKIGGAQVFGSLVTVLLQCLTRIKNATAKYPRMRPLVLDLSTWLDTWITGVTADVPTFRDPLTSSPTQTREQICQHLRTKADQLVAIVNREQLRAKPAPQPRTGLRGGSSLEGVLAALHNSYVGPGDLRPEGPRHDNDFMDISDIRTAPTHEELACRIPPFLPANLHGAPHPLPQESIERLLDIQFRLLREELTSSLRISVQHVLGDLAKIDEHTQLSNLLLRGGGKYKGQSDGQEAVLFNLYTNVEFATIKPDWKGISVNMYVDTPPGKARSPEPNKRAAFWEGMSSKRLLSGGLVALIWQTASGAINVNLGTIASSVRDHVASAKSNPDKIGIRVAFFDPNVDLAILRELRRPLSERSDGVKLLVEATVMFASVRPFLEALRVEPTSIPFSRYLVHHPPDTLNRIQVEPPAYAKVPDFTFQLASLFPQEEQVEDLQLCVTDEESIRTAREELRTRSRLDPSQGDAVIDTLTREVALIQGPPGTGKSYTGVELLRVLLANGVGPVLMIAYTNHALDHMLCSVLDANITQKVVRLGSRSADERIQKFSIEAHEALAGKSRLPGAFASNHWDVKAAEKEINRLMKDCLKPNFDTADLMRWIQVEYPEFYEDLMNPPPWIAVLHGFYRESMQRDGGYIKVGKGGREEVVDDSLHTYWLSGEDLVFLTQAHTHPINDVQPVDPVPQSTLAVAPQSNSFSALANLREDDELSDSASLSIVSDESGFDDILDEDVPPEEAWMFVQPEPIPAVEVAEDEDVPEPSLDKEPVEPVEQPPVVPTAEPNSESGTDTVRPSDFRDLREFFSACGYDCLPLIPSGDRTAEILLDDNSVWTMSSAERLRLQTLWSERMVVSLQQSREDEYRKLREQLMTAVEVSKEGKAAARCELLRNVDIIGCTTTGAANLTAILKAILLVEEAGQVLEAHILGSLVPSIQHTILIGDPLQLRPTLNTYALSMDNKIGGQVYRFDQSLMERLSSSGFPMSQIDVQRRMRPSVSDLIRHTLYPRLEDHPLVKDYPHVRGMHHDIFFMTHQHRENGGEDDAASKYNQFEVDIIVDLVMYLLRQGPYSEEGDIVVLCAYLGQLARMRDALSNKVAVVIDERDQRDLADREAENDDVTGPTIEHVKVTRRVRLRTIDNFQGEEAKIVILSLVRNSGGSGDDEDVHGHSNIGRANVGFLRSENRINVALSRAREGLYIFGNAQDFSSRSKMWKDVIVRLDSEGCVGDALPIACQQHPEFVQYISNPGELPHISPDGGCLRQCDSRLSCGHLCPFKCHSDDPRHLTVNCEQMCTKLCPRGHPCSKPCAESCGQCTTPVPNVELPCGHVAKSIPCALLDDLSQVKCSVRTLKPLSTCEHDLEMDCSDDPALFDCLAICGGILPCCGRNCREQCARCQIVNQPANTDAASQRIKRTEHCKHPCQKRLYCEHPCAEMCSQDHTCTTVCRHPCRQVCPHARCRENCSKPCAPCQEPCTWQCPHFECPVPCGSICARLPCDQRCQELLKCGHRCPSICGEDCGVQVCPLCAPPEQQNSVVDFIMQRSLAEIDSDSESLDELLITVPACGHVFTVETLDGHCSMTDYYRRDPKDERWIGLQAPPSGFRKPPTCPTCRAVITCPRYGRVFKRADLDILENNVAFSMSQFVQSILRNVSSFSLDGLEARLRIAGSNASSKAHIPPKGDPKSRQRKQRTLLQRVGQIPLPPTSLDPGSLELHGALPAEVELWREVVKPLLSAYRDATNIASTRSAHTHAWEASFSYLYQKEIQRSLHDPDHAPRNPQEHAMRVASMGVGQPRPIADQRFLVEAFWLTINIRLTLAQLTQAWMAGLCSHEIYPTESRLIWQLYTAFLYRGCYRDAQLALSIAESSGSHRQTVKTHLLILRIELEQFRFNVDGAKRTRTFGEQRTKLAERAKLKSQDAHQRVAAALQEYLHVRRSNQDEQQGWLAENFEHHAKTIFSEWEKLEKSLVSETFYEPLSLREMENIVRGLNFSHTGHFYKCPKGHTFVIDDCGGAMQRSTCPECGEAIGGYNHERIQGNRRALEFERIATAQGAARSPFSWGQLDNDT</sequence>
<comment type="caution">
    <text evidence="1">The sequence shown here is derived from an EMBL/GenBank/DDBJ whole genome shotgun (WGS) entry which is preliminary data.</text>
</comment>
<keyword evidence="2" id="KW-1185">Reference proteome</keyword>
<evidence type="ECO:0000313" key="2">
    <source>
        <dbReference type="Proteomes" id="UP001055072"/>
    </source>
</evidence>
<dbReference type="Proteomes" id="UP001055072">
    <property type="component" value="Unassembled WGS sequence"/>
</dbReference>
<dbReference type="EMBL" id="MU274915">
    <property type="protein sequence ID" value="KAI0088042.1"/>
    <property type="molecule type" value="Genomic_DNA"/>
</dbReference>
<accession>A0ACB8U0Z9</accession>
<organism evidence="1 2">
    <name type="scientific">Irpex rosettiformis</name>
    <dbReference type="NCBI Taxonomy" id="378272"/>
    <lineage>
        <taxon>Eukaryota</taxon>
        <taxon>Fungi</taxon>
        <taxon>Dikarya</taxon>
        <taxon>Basidiomycota</taxon>
        <taxon>Agaricomycotina</taxon>
        <taxon>Agaricomycetes</taxon>
        <taxon>Polyporales</taxon>
        <taxon>Irpicaceae</taxon>
        <taxon>Irpex</taxon>
    </lineage>
</organism>
<evidence type="ECO:0000313" key="1">
    <source>
        <dbReference type="EMBL" id="KAI0088042.1"/>
    </source>
</evidence>
<gene>
    <name evidence="1" type="ORF">BDY19DRAFT_891952</name>
</gene>